<reference evidence="2 3" key="1">
    <citation type="submission" date="2016-09" db="EMBL/GenBank/DDBJ databases">
        <title>Couchioplanes caeruleus draft genome sequence.</title>
        <authorList>
            <person name="Sheehan J."/>
            <person name="Caffrey P."/>
        </authorList>
    </citation>
    <scope>NUCLEOTIDE SEQUENCE [LARGE SCALE GENOMIC DNA]</scope>
    <source>
        <strain evidence="2 3">DSM 43634</strain>
    </source>
</reference>
<dbReference type="EMBL" id="MEIA01000304">
    <property type="protein sequence ID" value="OJF11560.1"/>
    <property type="molecule type" value="Genomic_DNA"/>
</dbReference>
<evidence type="ECO:0000256" key="1">
    <source>
        <dbReference type="SAM" id="MobiDB-lite"/>
    </source>
</evidence>
<organism evidence="2 3">
    <name type="scientific">Couchioplanes caeruleus subsp. caeruleus</name>
    <dbReference type="NCBI Taxonomy" id="56427"/>
    <lineage>
        <taxon>Bacteria</taxon>
        <taxon>Bacillati</taxon>
        <taxon>Actinomycetota</taxon>
        <taxon>Actinomycetes</taxon>
        <taxon>Micromonosporales</taxon>
        <taxon>Micromonosporaceae</taxon>
        <taxon>Couchioplanes</taxon>
    </lineage>
</organism>
<gene>
    <name evidence="2" type="ORF">BG844_25575</name>
</gene>
<dbReference type="AlphaFoldDB" id="A0A1K0FFQ1"/>
<keyword evidence="3" id="KW-1185">Reference proteome</keyword>
<evidence type="ECO:0000313" key="2">
    <source>
        <dbReference type="EMBL" id="OJF11560.1"/>
    </source>
</evidence>
<dbReference type="Proteomes" id="UP000182486">
    <property type="component" value="Unassembled WGS sequence"/>
</dbReference>
<feature type="region of interest" description="Disordered" evidence="1">
    <location>
        <begin position="107"/>
        <end position="133"/>
    </location>
</feature>
<proteinExistence type="predicted"/>
<protein>
    <submittedName>
        <fullName evidence="2">Uncharacterized protein</fullName>
    </submittedName>
</protein>
<evidence type="ECO:0000313" key="3">
    <source>
        <dbReference type="Proteomes" id="UP000182486"/>
    </source>
</evidence>
<feature type="region of interest" description="Disordered" evidence="1">
    <location>
        <begin position="20"/>
        <end position="72"/>
    </location>
</feature>
<accession>A0A1K0FFQ1</accession>
<sequence length="133" mass="13478">MGAGFGGMATVACWMAAAGSPSGEAPGPPRAAAIRPELSARPAAATTSAAARPAVHGRASPQTGQMVMPSCGPRPPACAWTISHAVRASTLSGLTYFMPTKAMPFHPRSSPATGVHAQVHREPRSSGPLSPNR</sequence>
<comment type="caution">
    <text evidence="2">The sequence shown here is derived from an EMBL/GenBank/DDBJ whole genome shotgun (WGS) entry which is preliminary data.</text>
</comment>
<feature type="compositionally biased region" description="Low complexity" evidence="1">
    <location>
        <begin position="20"/>
        <end position="54"/>
    </location>
</feature>
<name>A0A1K0FFQ1_9ACTN</name>